<evidence type="ECO:0000256" key="2">
    <source>
        <dbReference type="ARBA" id="ARBA00022801"/>
    </source>
</evidence>
<dbReference type="Pfam" id="PF00270">
    <property type="entry name" value="DEAD"/>
    <property type="match status" value="1"/>
</dbReference>
<dbReference type="PANTHER" id="PTHR47959:SF13">
    <property type="entry name" value="ATP-DEPENDENT RNA HELICASE RHLE"/>
    <property type="match status" value="1"/>
</dbReference>
<dbReference type="Gene3D" id="3.40.50.300">
    <property type="entry name" value="P-loop containing nucleotide triphosphate hydrolases"/>
    <property type="match status" value="2"/>
</dbReference>
<dbReference type="EMBL" id="FRYL01000041">
    <property type="protein sequence ID" value="SHO81461.1"/>
    <property type="molecule type" value="Genomic_DNA"/>
</dbReference>
<dbReference type="InterPro" id="IPR044742">
    <property type="entry name" value="DEAD/DEAH_RhlB"/>
</dbReference>
<accession>A0A1W1EKQ7</accession>
<dbReference type="InterPro" id="IPR001650">
    <property type="entry name" value="Helicase_C-like"/>
</dbReference>
<dbReference type="InterPro" id="IPR014001">
    <property type="entry name" value="Helicase_ATP-bd"/>
</dbReference>
<evidence type="ECO:0000256" key="5">
    <source>
        <dbReference type="SAM" id="MobiDB-lite"/>
    </source>
</evidence>
<proteinExistence type="predicted"/>
<dbReference type="PROSITE" id="PS51194">
    <property type="entry name" value="HELICASE_CTER"/>
    <property type="match status" value="1"/>
</dbReference>
<evidence type="ECO:0000259" key="7">
    <source>
        <dbReference type="PROSITE" id="PS51194"/>
    </source>
</evidence>
<dbReference type="InterPro" id="IPR050079">
    <property type="entry name" value="DEAD_box_RNA_helicase"/>
</dbReference>
<evidence type="ECO:0000259" key="6">
    <source>
        <dbReference type="PROSITE" id="PS51192"/>
    </source>
</evidence>
<gene>
    <name evidence="8" type="ORF">MNB_SV-15-1038</name>
</gene>
<dbReference type="GO" id="GO:0016787">
    <property type="term" value="F:hydrolase activity"/>
    <property type="evidence" value="ECO:0007669"/>
    <property type="project" value="UniProtKB-KW"/>
</dbReference>
<dbReference type="GO" id="GO:0005524">
    <property type="term" value="F:ATP binding"/>
    <property type="evidence" value="ECO:0007669"/>
    <property type="project" value="UniProtKB-KW"/>
</dbReference>
<feature type="compositionally biased region" description="Basic residues" evidence="5">
    <location>
        <begin position="398"/>
        <end position="418"/>
    </location>
</feature>
<evidence type="ECO:0000313" key="8">
    <source>
        <dbReference type="EMBL" id="SHO81461.1"/>
    </source>
</evidence>
<keyword evidence="4" id="KW-0067">ATP-binding</keyword>
<dbReference type="GO" id="GO:0005829">
    <property type="term" value="C:cytosol"/>
    <property type="evidence" value="ECO:0007669"/>
    <property type="project" value="TreeGrafter"/>
</dbReference>
<keyword evidence="3 8" id="KW-0347">Helicase</keyword>
<dbReference type="SMART" id="SM00490">
    <property type="entry name" value="HELICc"/>
    <property type="match status" value="1"/>
</dbReference>
<dbReference type="SMART" id="SM00487">
    <property type="entry name" value="DEXDc"/>
    <property type="match status" value="1"/>
</dbReference>
<feature type="domain" description="Helicase ATP-binding" evidence="6">
    <location>
        <begin position="30"/>
        <end position="203"/>
    </location>
</feature>
<dbReference type="CDD" id="cd18787">
    <property type="entry name" value="SF2_C_DEAD"/>
    <property type="match status" value="1"/>
</dbReference>
<dbReference type="GO" id="GO:0003676">
    <property type="term" value="F:nucleic acid binding"/>
    <property type="evidence" value="ECO:0007669"/>
    <property type="project" value="InterPro"/>
</dbReference>
<keyword evidence="2" id="KW-0378">Hydrolase</keyword>
<evidence type="ECO:0000256" key="4">
    <source>
        <dbReference type="ARBA" id="ARBA00022840"/>
    </source>
</evidence>
<dbReference type="SUPFAM" id="SSF52540">
    <property type="entry name" value="P-loop containing nucleoside triphosphate hydrolases"/>
    <property type="match status" value="1"/>
</dbReference>
<dbReference type="GO" id="GO:0003724">
    <property type="term" value="F:RNA helicase activity"/>
    <property type="evidence" value="ECO:0007669"/>
    <property type="project" value="TreeGrafter"/>
</dbReference>
<dbReference type="InterPro" id="IPR027417">
    <property type="entry name" value="P-loop_NTPase"/>
</dbReference>
<dbReference type="InterPro" id="IPR011545">
    <property type="entry name" value="DEAD/DEAH_box_helicase_dom"/>
</dbReference>
<dbReference type="CDD" id="cd00268">
    <property type="entry name" value="DEADc"/>
    <property type="match status" value="1"/>
</dbReference>
<feature type="domain" description="Helicase C-terminal" evidence="7">
    <location>
        <begin position="214"/>
        <end position="375"/>
    </location>
</feature>
<protein>
    <submittedName>
        <fullName evidence="8">ATP-dependent RNA helicase RhlE</fullName>
    </submittedName>
</protein>
<dbReference type="Pfam" id="PF00271">
    <property type="entry name" value="Helicase_C"/>
    <property type="match status" value="1"/>
</dbReference>
<sequence length="418" mass="46617">MGFRGLGLSHQIIKGIQSYDEPTDIQRELIPSILTGRDILAGAKTGTGKSAGFILPILEMMSRKNKKSHYIDALILVPTKELARQVAEFIATYSSALAFRSIALYGGKPISAQAKRLSQGVDIVVATTGRLVEHIRANNIDLSGVNYFVLDEADTILDMGFRREIEEILKVLKVSRQNILISATLSPSLKVLSHQMLNRPISIEISKMGDITPNIKQVLYQVKEEEKIELLSYLIGSRNYKQVLLFVRKKALASTITKELNDRGLKSATIHGDRSVGARARALSEFKEGKVQVLVATDIACRGLDIKGLDVVINYDIPHVIQDYIHRVGRTGRAKREGLAILLSSPQEIVALRDIEKMLGKKIREAFIEGFTPPKIEEKRGIRNSAKKPKQTAGAFGNRKKRKESTTKKRKTTKRDRR</sequence>
<organism evidence="8">
    <name type="scientific">hydrothermal vent metagenome</name>
    <dbReference type="NCBI Taxonomy" id="652676"/>
    <lineage>
        <taxon>unclassified sequences</taxon>
        <taxon>metagenomes</taxon>
        <taxon>ecological metagenomes</taxon>
    </lineage>
</organism>
<dbReference type="AlphaFoldDB" id="A0A1W1EKQ7"/>
<dbReference type="PANTHER" id="PTHR47959">
    <property type="entry name" value="ATP-DEPENDENT RNA HELICASE RHLE-RELATED"/>
    <property type="match status" value="1"/>
</dbReference>
<evidence type="ECO:0000256" key="1">
    <source>
        <dbReference type="ARBA" id="ARBA00022741"/>
    </source>
</evidence>
<reference evidence="8" key="1">
    <citation type="submission" date="2016-10" db="EMBL/GenBank/DDBJ databases">
        <authorList>
            <person name="de Groot N.N."/>
        </authorList>
    </citation>
    <scope>NUCLEOTIDE SEQUENCE</scope>
</reference>
<dbReference type="PROSITE" id="PS51192">
    <property type="entry name" value="HELICASE_ATP_BIND_1"/>
    <property type="match status" value="1"/>
</dbReference>
<name>A0A1W1EKQ7_9ZZZZ</name>
<keyword evidence="1" id="KW-0547">Nucleotide-binding</keyword>
<evidence type="ECO:0000256" key="3">
    <source>
        <dbReference type="ARBA" id="ARBA00022806"/>
    </source>
</evidence>
<feature type="region of interest" description="Disordered" evidence="5">
    <location>
        <begin position="378"/>
        <end position="418"/>
    </location>
</feature>